<comment type="caution">
    <text evidence="2">The sequence shown here is derived from an EMBL/GenBank/DDBJ whole genome shotgun (WGS) entry which is preliminary data.</text>
</comment>
<dbReference type="EMBL" id="BPLQ01002393">
    <property type="protein sequence ID" value="GIX92427.1"/>
    <property type="molecule type" value="Genomic_DNA"/>
</dbReference>
<sequence>MQEWDHIISHQKNGQASRTGEHSQPIRKNLTKRTSFHFLSQTSFPRQKTGKRAEPVSTLNPLGRTLQKGIPARWVALFAHPVRCLGAAMRGRTKISINGTDEEHSKNLFGSVHCQESCPFQLHVYPHLLNTQPRQNHYINSWKANYQIRLNGPSLPFSEPGERATGDWQILHEPTFTRRLDPIPYTYTLPSLT</sequence>
<reference evidence="2 3" key="1">
    <citation type="submission" date="2021-06" db="EMBL/GenBank/DDBJ databases">
        <title>Caerostris darwini draft genome.</title>
        <authorList>
            <person name="Kono N."/>
            <person name="Arakawa K."/>
        </authorList>
    </citation>
    <scope>NUCLEOTIDE SEQUENCE [LARGE SCALE GENOMIC DNA]</scope>
</reference>
<keyword evidence="3" id="KW-1185">Reference proteome</keyword>
<evidence type="ECO:0000313" key="3">
    <source>
        <dbReference type="Proteomes" id="UP001054837"/>
    </source>
</evidence>
<evidence type="ECO:0000256" key="1">
    <source>
        <dbReference type="SAM" id="MobiDB-lite"/>
    </source>
</evidence>
<dbReference type="Proteomes" id="UP001054837">
    <property type="component" value="Unassembled WGS sequence"/>
</dbReference>
<gene>
    <name evidence="2" type="ORF">CDAR_595581</name>
</gene>
<accession>A0AAV4PBA5</accession>
<feature type="region of interest" description="Disordered" evidence="1">
    <location>
        <begin position="1"/>
        <end position="25"/>
    </location>
</feature>
<organism evidence="2 3">
    <name type="scientific">Caerostris darwini</name>
    <dbReference type="NCBI Taxonomy" id="1538125"/>
    <lineage>
        <taxon>Eukaryota</taxon>
        <taxon>Metazoa</taxon>
        <taxon>Ecdysozoa</taxon>
        <taxon>Arthropoda</taxon>
        <taxon>Chelicerata</taxon>
        <taxon>Arachnida</taxon>
        <taxon>Araneae</taxon>
        <taxon>Araneomorphae</taxon>
        <taxon>Entelegynae</taxon>
        <taxon>Araneoidea</taxon>
        <taxon>Araneidae</taxon>
        <taxon>Caerostris</taxon>
    </lineage>
</organism>
<evidence type="ECO:0000313" key="2">
    <source>
        <dbReference type="EMBL" id="GIX92427.1"/>
    </source>
</evidence>
<protein>
    <submittedName>
        <fullName evidence="2">Uncharacterized protein</fullName>
    </submittedName>
</protein>
<dbReference type="AlphaFoldDB" id="A0AAV4PBA5"/>
<proteinExistence type="predicted"/>
<name>A0AAV4PBA5_9ARAC</name>